<reference evidence="1 2" key="1">
    <citation type="submission" date="2018-08" db="EMBL/GenBank/DDBJ databases">
        <title>Genomic Encyclopedia of Type Strains, Phase III (KMG-III): the genomes of soil and plant-associated and newly described type strains.</title>
        <authorList>
            <person name="Whitman W."/>
        </authorList>
    </citation>
    <scope>NUCLEOTIDE SEQUENCE [LARGE SCALE GENOMIC DNA]</scope>
    <source>
        <strain evidence="1 2">CGMCC 1.10966</strain>
    </source>
</reference>
<gene>
    <name evidence="1" type="ORF">A8990_12746</name>
</gene>
<dbReference type="InterPro" id="IPR009057">
    <property type="entry name" value="Homeodomain-like_sf"/>
</dbReference>
<sequence>MIKKHNELEEVTQAMKQVKERRMYERYQAVYLHLKGTSMTEIAGILNRCRMTVSSYIHAYESGGLTALQRKYSSGAPTRLTKQQQQQLKHIIANSIPHEVGFTSKYNWTLELIAAYVEREWSHRYSLPGISKVLERLGLS</sequence>
<dbReference type="Pfam" id="PF13565">
    <property type="entry name" value="HTH_32"/>
    <property type="match status" value="1"/>
</dbReference>
<dbReference type="SUPFAM" id="SSF46689">
    <property type="entry name" value="Homeodomain-like"/>
    <property type="match status" value="1"/>
</dbReference>
<accession>A0A3D9RI70</accession>
<protein>
    <submittedName>
        <fullName evidence="1">Transposase</fullName>
    </submittedName>
</protein>
<organism evidence="1 2">
    <name type="scientific">Paenibacillus taihuensis</name>
    <dbReference type="NCBI Taxonomy" id="1156355"/>
    <lineage>
        <taxon>Bacteria</taxon>
        <taxon>Bacillati</taxon>
        <taxon>Bacillota</taxon>
        <taxon>Bacilli</taxon>
        <taxon>Bacillales</taxon>
        <taxon>Paenibacillaceae</taxon>
        <taxon>Paenibacillus</taxon>
    </lineage>
</organism>
<evidence type="ECO:0000313" key="1">
    <source>
        <dbReference type="EMBL" id="REE77726.1"/>
    </source>
</evidence>
<name>A0A3D9RI70_9BACL</name>
<dbReference type="RefSeq" id="WP_181909691.1">
    <property type="nucleotide sequence ID" value="NZ_QTTN01000027.1"/>
</dbReference>
<dbReference type="AlphaFoldDB" id="A0A3D9RI70"/>
<dbReference type="Proteomes" id="UP000256304">
    <property type="component" value="Unassembled WGS sequence"/>
</dbReference>
<proteinExistence type="predicted"/>
<comment type="caution">
    <text evidence="1">The sequence shown here is derived from an EMBL/GenBank/DDBJ whole genome shotgun (WGS) entry which is preliminary data.</text>
</comment>
<dbReference type="EMBL" id="QTTN01000027">
    <property type="protein sequence ID" value="REE77726.1"/>
    <property type="molecule type" value="Genomic_DNA"/>
</dbReference>
<evidence type="ECO:0000313" key="2">
    <source>
        <dbReference type="Proteomes" id="UP000256304"/>
    </source>
</evidence>
<keyword evidence="2" id="KW-1185">Reference proteome</keyword>